<dbReference type="AlphaFoldDB" id="A0A7W9WBC6"/>
<accession>A0A7W9WBC6</accession>
<protein>
    <submittedName>
        <fullName evidence="1">Uncharacterized protein</fullName>
    </submittedName>
</protein>
<name>A0A7W9WBC6_9BACT</name>
<dbReference type="RefSeq" id="WP_183403853.1">
    <property type="nucleotide sequence ID" value="NZ_JACHGG010000003.1"/>
</dbReference>
<dbReference type="EMBL" id="JACHGG010000003">
    <property type="protein sequence ID" value="MBB6059694.1"/>
    <property type="molecule type" value="Genomic_DNA"/>
</dbReference>
<proteinExistence type="predicted"/>
<keyword evidence="2" id="KW-1185">Reference proteome</keyword>
<sequence>MSPGVLSYSATCIPVPALSRRQRTWIALYSLDAGHRDRAEVLQQNNVTEADLTEFEESWLQMRCRLDQ</sequence>
<dbReference type="Proteomes" id="UP000532746">
    <property type="component" value="Unassembled WGS sequence"/>
</dbReference>
<evidence type="ECO:0000313" key="2">
    <source>
        <dbReference type="Proteomes" id="UP000532746"/>
    </source>
</evidence>
<organism evidence="1 2">
    <name type="scientific">Hymenobacter luteus</name>
    <dbReference type="NCBI Taxonomy" id="1411122"/>
    <lineage>
        <taxon>Bacteria</taxon>
        <taxon>Pseudomonadati</taxon>
        <taxon>Bacteroidota</taxon>
        <taxon>Cytophagia</taxon>
        <taxon>Cytophagales</taxon>
        <taxon>Hymenobacteraceae</taxon>
        <taxon>Hymenobacter</taxon>
    </lineage>
</organism>
<comment type="caution">
    <text evidence="1">The sequence shown here is derived from an EMBL/GenBank/DDBJ whole genome shotgun (WGS) entry which is preliminary data.</text>
</comment>
<gene>
    <name evidence="1" type="ORF">HNQ93_002554</name>
</gene>
<reference evidence="1 2" key="1">
    <citation type="submission" date="2020-08" db="EMBL/GenBank/DDBJ databases">
        <title>Genomic Encyclopedia of Type Strains, Phase IV (KMG-IV): sequencing the most valuable type-strain genomes for metagenomic binning, comparative biology and taxonomic classification.</title>
        <authorList>
            <person name="Goeker M."/>
        </authorList>
    </citation>
    <scope>NUCLEOTIDE SEQUENCE [LARGE SCALE GENOMIC DNA]</scope>
    <source>
        <strain evidence="1 2">DSM 26718</strain>
    </source>
</reference>
<evidence type="ECO:0000313" key="1">
    <source>
        <dbReference type="EMBL" id="MBB6059694.1"/>
    </source>
</evidence>